<reference evidence="3 4" key="1">
    <citation type="submission" date="2016-10" db="EMBL/GenBank/DDBJ databases">
        <title>The genome of Paramicrosporidium saccamoebae is the missing link in understanding Cryptomycota and Microsporidia evolution.</title>
        <authorList>
            <person name="Quandt C.A."/>
            <person name="Beaudet D."/>
            <person name="Corsaro D."/>
            <person name="Michel R."/>
            <person name="Corradi N."/>
            <person name="James T."/>
        </authorList>
    </citation>
    <scope>NUCLEOTIDE SEQUENCE [LARGE SCALE GENOMIC DNA]</scope>
    <source>
        <strain evidence="3 4">KSL3</strain>
    </source>
</reference>
<evidence type="ECO:0000313" key="4">
    <source>
        <dbReference type="Proteomes" id="UP000240830"/>
    </source>
</evidence>
<evidence type="ECO:0000313" key="3">
    <source>
        <dbReference type="EMBL" id="PJF16998.1"/>
    </source>
</evidence>
<accession>A0A2H9TGW4</accession>
<feature type="region of interest" description="Disordered" evidence="1">
    <location>
        <begin position="40"/>
        <end position="83"/>
    </location>
</feature>
<protein>
    <submittedName>
        <fullName evidence="3">Uncharacterized protein</fullName>
    </submittedName>
</protein>
<dbReference type="EMBL" id="MTSL01000198">
    <property type="protein sequence ID" value="PJF16998.1"/>
    <property type="molecule type" value="Genomic_DNA"/>
</dbReference>
<dbReference type="Proteomes" id="UP000240830">
    <property type="component" value="Unassembled WGS sequence"/>
</dbReference>
<keyword evidence="2" id="KW-0732">Signal</keyword>
<proteinExistence type="predicted"/>
<feature type="compositionally biased region" description="Polar residues" evidence="1">
    <location>
        <begin position="615"/>
        <end position="624"/>
    </location>
</feature>
<feature type="chain" id="PRO_5014145649" evidence="2">
    <location>
        <begin position="38"/>
        <end position="632"/>
    </location>
</feature>
<keyword evidence="4" id="KW-1185">Reference proteome</keyword>
<dbReference type="AlphaFoldDB" id="A0A2H9TGW4"/>
<feature type="compositionally biased region" description="Basic and acidic residues" evidence="1">
    <location>
        <begin position="41"/>
        <end position="76"/>
    </location>
</feature>
<comment type="caution">
    <text evidence="3">The sequence shown here is derived from an EMBL/GenBank/DDBJ whole genome shotgun (WGS) entry which is preliminary data.</text>
</comment>
<evidence type="ECO:0000256" key="1">
    <source>
        <dbReference type="SAM" id="MobiDB-lite"/>
    </source>
</evidence>
<organism evidence="3 4">
    <name type="scientific">Paramicrosporidium saccamoebae</name>
    <dbReference type="NCBI Taxonomy" id="1246581"/>
    <lineage>
        <taxon>Eukaryota</taxon>
        <taxon>Fungi</taxon>
        <taxon>Fungi incertae sedis</taxon>
        <taxon>Cryptomycota</taxon>
        <taxon>Cryptomycota incertae sedis</taxon>
        <taxon>Paramicrosporidium</taxon>
    </lineage>
</organism>
<feature type="signal peptide" evidence="2">
    <location>
        <begin position="1"/>
        <end position="37"/>
    </location>
</feature>
<name>A0A2H9TGW4_9FUNG</name>
<sequence length="632" mass="73369">MEDVIQVVLPLANNASLAMKVVLLLIICLLQCTLVESSENEGQKPHVELDEERPEQHKQTGDEGSDPHDQREKEAFQNEVEAENRRRRVVPELPYALDIFERTETWNTATGANAMQSFIDLMKEQRYTEARIKYKEADWNLPFGELVTVNGMDHQYYMLRDAANYFLDKGVKRNVVNLDLGYMHFGHRNEYAFHRIKHHERRAEIIKQLEDDVHMTPDDVQARMRPDNIDVRDHCDEMQDVAEIYAEAFHWDKALEVMDNITCLRTVAHKAALIGAFAIGVPTRMKVDNKDIVEKVIDYGMYLKDHRRKSTELQAAMVTLHLHVRRKIFALEPQILEDPNQVMVLYYPNLYGQLAQIETEKLSEALDKSTLVYIHFITVIKEKFRLQRSIGVHAYYTYTRLLYEYYKKAGNPWLAWIWLQEAFPSRPGRTEDSWMRTCYKLIRRLSARELYQLSDPDRESTDAFDLLKNDIQRWTGTPPGWQTNYNPKYAVITDTIFNKFEEAKKAEREKIMREGIPKPTLSLRSASKPLKIYGEKIATLPPIFNKVGGSSQVVHENIDYSKSTNIHREREQRAKMAEFERRMDELSIGGGRGTRTQQGRSAGFSAIAARFGRTTPESPTNNKPQIPEIVNA</sequence>
<feature type="region of interest" description="Disordered" evidence="1">
    <location>
        <begin position="585"/>
        <end position="632"/>
    </location>
</feature>
<gene>
    <name evidence="3" type="ORF">PSACC_03188</name>
</gene>
<evidence type="ECO:0000256" key="2">
    <source>
        <dbReference type="SAM" id="SignalP"/>
    </source>
</evidence>